<sequence length="111" mass="12714">MNVSPTIAYAIFSHLTALRERRVDHSILRTKLRLTEELIKKNMGQINVPAEVTICAVREIGFRDELTKQIELEEQKKAVNIMMEQFKLARIPCAREGCACKSRAQTERTLA</sequence>
<accession>A0A1A9ZL04</accession>
<dbReference type="Pfam" id="PF05306">
    <property type="entry name" value="DUF733"/>
    <property type="match status" value="1"/>
</dbReference>
<proteinExistence type="predicted"/>
<reference evidence="1" key="2">
    <citation type="submission" date="2020-05" db="UniProtKB">
        <authorList>
            <consortium name="EnsemblMetazoa"/>
        </authorList>
    </citation>
    <scope>IDENTIFICATION</scope>
    <source>
        <strain evidence="1">IAEA</strain>
    </source>
</reference>
<organism evidence="1 2">
    <name type="scientific">Glossina pallidipes</name>
    <name type="common">Tsetse fly</name>
    <dbReference type="NCBI Taxonomy" id="7398"/>
    <lineage>
        <taxon>Eukaryota</taxon>
        <taxon>Metazoa</taxon>
        <taxon>Ecdysozoa</taxon>
        <taxon>Arthropoda</taxon>
        <taxon>Hexapoda</taxon>
        <taxon>Insecta</taxon>
        <taxon>Pterygota</taxon>
        <taxon>Neoptera</taxon>
        <taxon>Endopterygota</taxon>
        <taxon>Diptera</taxon>
        <taxon>Brachycera</taxon>
        <taxon>Muscomorpha</taxon>
        <taxon>Hippoboscoidea</taxon>
        <taxon>Glossinidae</taxon>
        <taxon>Glossina</taxon>
    </lineage>
</organism>
<dbReference type="EnsemblMetazoa" id="GPAI017963-RA">
    <property type="protein sequence ID" value="GPAI017963-PA"/>
    <property type="gene ID" value="GPAI017963"/>
</dbReference>
<dbReference type="VEuPathDB" id="VectorBase:GPAI017963"/>
<keyword evidence="2" id="KW-1185">Reference proteome</keyword>
<reference evidence="2" key="1">
    <citation type="submission" date="2014-03" db="EMBL/GenBank/DDBJ databases">
        <authorList>
            <person name="Aksoy S."/>
            <person name="Warren W."/>
            <person name="Wilson R.K."/>
        </authorList>
    </citation>
    <scope>NUCLEOTIDE SEQUENCE [LARGE SCALE GENOMIC DNA]</scope>
    <source>
        <strain evidence="2">IAEA</strain>
    </source>
</reference>
<protein>
    <submittedName>
        <fullName evidence="1">Uncharacterized protein</fullName>
    </submittedName>
</protein>
<dbReference type="Proteomes" id="UP000092445">
    <property type="component" value="Unassembled WGS sequence"/>
</dbReference>
<dbReference type="InterPro" id="IPR007970">
    <property type="entry name" value="DUF733"/>
</dbReference>
<evidence type="ECO:0000313" key="1">
    <source>
        <dbReference type="EnsemblMetazoa" id="GPAI017963-PA"/>
    </source>
</evidence>
<evidence type="ECO:0000313" key="2">
    <source>
        <dbReference type="Proteomes" id="UP000092445"/>
    </source>
</evidence>
<dbReference type="AlphaFoldDB" id="A0A1A9ZL04"/>
<name>A0A1A9ZL04_GLOPL</name>